<evidence type="ECO:0000313" key="1">
    <source>
        <dbReference type="EMBL" id="QHU08543.1"/>
    </source>
</evidence>
<protein>
    <submittedName>
        <fullName evidence="1">Uncharacterized protein</fullName>
    </submittedName>
</protein>
<name>A0A6C0JT45_9ZZZZ</name>
<accession>A0A6C0JT45</accession>
<dbReference type="EMBL" id="MN740698">
    <property type="protein sequence ID" value="QHU08543.1"/>
    <property type="molecule type" value="Genomic_DNA"/>
</dbReference>
<proteinExistence type="predicted"/>
<dbReference type="AlphaFoldDB" id="A0A6C0JT45"/>
<organism evidence="1">
    <name type="scientific">viral metagenome</name>
    <dbReference type="NCBI Taxonomy" id="1070528"/>
    <lineage>
        <taxon>unclassified sequences</taxon>
        <taxon>metagenomes</taxon>
        <taxon>organismal metagenomes</taxon>
    </lineage>
</organism>
<sequence length="353" mass="40199">MSTFIDSERDLIDLYHRALFSMGRGCKSLKRNSKTTEIRVHNSNGNLSFVPVWLNSADGKQFKCSKFTTEYGIPLPIIEDSTTTYLYNVNVEKLSYTVSGKYRDTGNQRTFWDHGAEKFNPRTITAVPPRFCVIVGESLTYEETRDVIIRNEYSSLYSLPFKRVDRMNLVAEGFDLPDETWDQTVMVDAIAKIHGDDVFQQVKHLTVHDQTVWNRILEYGAPKVEYLKIELLKEGVKSKIPNTIKTLHVRDVFLSALSSDLLGDFFVDTIIVGSCIDARSTTNLLGCCRRLVIECDRSKINYDGTFHDRSGFNITILSADHVTAKVVTYRVCKASGADPEDCYDFNFTVEKNK</sequence>
<reference evidence="1" key="1">
    <citation type="journal article" date="2020" name="Nature">
        <title>Giant virus diversity and host interactions through global metagenomics.</title>
        <authorList>
            <person name="Schulz F."/>
            <person name="Roux S."/>
            <person name="Paez-Espino D."/>
            <person name="Jungbluth S."/>
            <person name="Walsh D.A."/>
            <person name="Denef V.J."/>
            <person name="McMahon K.D."/>
            <person name="Konstantinidis K.T."/>
            <person name="Eloe-Fadrosh E.A."/>
            <person name="Kyrpides N.C."/>
            <person name="Woyke T."/>
        </authorList>
    </citation>
    <scope>NUCLEOTIDE SEQUENCE</scope>
    <source>
        <strain evidence="1">GVMAG-S-1063924-116</strain>
    </source>
</reference>